<name>A0A3B1BA53_9ZZZZ</name>
<dbReference type="EMBL" id="UOGA01000034">
    <property type="protein sequence ID" value="VAX15176.1"/>
    <property type="molecule type" value="Genomic_DNA"/>
</dbReference>
<dbReference type="InterPro" id="IPR054545">
    <property type="entry name" value="ApeI-like"/>
</dbReference>
<reference evidence="2" key="1">
    <citation type="submission" date="2018-06" db="EMBL/GenBank/DDBJ databases">
        <authorList>
            <person name="Zhirakovskaya E."/>
        </authorList>
    </citation>
    <scope>NUCLEOTIDE SEQUENCE</scope>
</reference>
<gene>
    <name evidence="2" type="ORF">MNBD_NITROSPINAE04-278</name>
</gene>
<dbReference type="Gene3D" id="3.10.129.10">
    <property type="entry name" value="Hotdog Thioesterase"/>
    <property type="match status" value="1"/>
</dbReference>
<feature type="domain" description="ApeI dehydratase-like" evidence="1">
    <location>
        <begin position="2"/>
        <end position="94"/>
    </location>
</feature>
<dbReference type="InterPro" id="IPR029069">
    <property type="entry name" value="HotDog_dom_sf"/>
</dbReference>
<organism evidence="2">
    <name type="scientific">hydrothermal vent metagenome</name>
    <dbReference type="NCBI Taxonomy" id="652676"/>
    <lineage>
        <taxon>unclassified sequences</taxon>
        <taxon>metagenomes</taxon>
        <taxon>ecological metagenomes</taxon>
    </lineage>
</organism>
<dbReference type="SUPFAM" id="SSF54637">
    <property type="entry name" value="Thioesterase/thiol ester dehydrase-isomerase"/>
    <property type="match status" value="1"/>
</dbReference>
<proteinExistence type="predicted"/>
<sequence>MDEIDVVFKIDESHPAIQGHFPGRPVVPAVVLLNNVQRLVNEHAGSSKRILKLRHAKFMAPIIPGMEVRINATFSEDGLIKFELGANGKTVATGILECEKNIGAHER</sequence>
<dbReference type="AlphaFoldDB" id="A0A3B1BA53"/>
<dbReference type="Pfam" id="PF22818">
    <property type="entry name" value="ApeI-like"/>
    <property type="match status" value="1"/>
</dbReference>
<accession>A0A3B1BA53</accession>
<evidence type="ECO:0000313" key="2">
    <source>
        <dbReference type="EMBL" id="VAX15176.1"/>
    </source>
</evidence>
<protein>
    <recommendedName>
        <fullName evidence="1">ApeI dehydratase-like domain-containing protein</fullName>
    </recommendedName>
</protein>
<evidence type="ECO:0000259" key="1">
    <source>
        <dbReference type="Pfam" id="PF22818"/>
    </source>
</evidence>